<dbReference type="OrthoDB" id="5304354at2759"/>
<evidence type="ECO:0000313" key="2">
    <source>
        <dbReference type="Proteomes" id="UP000240883"/>
    </source>
</evidence>
<proteinExistence type="predicted"/>
<organism evidence="1 2">
    <name type="scientific">Corynespora cassiicola Philippines</name>
    <dbReference type="NCBI Taxonomy" id="1448308"/>
    <lineage>
        <taxon>Eukaryota</taxon>
        <taxon>Fungi</taxon>
        <taxon>Dikarya</taxon>
        <taxon>Ascomycota</taxon>
        <taxon>Pezizomycotina</taxon>
        <taxon>Dothideomycetes</taxon>
        <taxon>Pleosporomycetidae</taxon>
        <taxon>Pleosporales</taxon>
        <taxon>Corynesporascaceae</taxon>
        <taxon>Corynespora</taxon>
    </lineage>
</organism>
<dbReference type="Proteomes" id="UP000240883">
    <property type="component" value="Unassembled WGS sequence"/>
</dbReference>
<name>A0A2T2N5U2_CORCC</name>
<accession>A0A2T2N5U2</accession>
<sequence>MPGLQDVAGEIKVLIAESLLSQDCFHFAFTDKHTWVLCKPLIERHRRLSEEYGIIVANFRKYTVWDTLDAVLADPRLAFYITEARLLADHCSILNIPHETIWDRRAERNERLCLHKSDPVAATRYTEASMKNPYLNVELAPDVRAKLAPYSVRYPMAFETWQQSTIECRSDLVLRPMFLHLLPNLRVLHYQTQPGEHEWMGNSLVRIADAYQGSNPEPGLPFDHL</sequence>
<dbReference type="STRING" id="1448308.A0A2T2N5U2"/>
<dbReference type="AlphaFoldDB" id="A0A2T2N5U2"/>
<protein>
    <submittedName>
        <fullName evidence="1">Uncharacterized protein</fullName>
    </submittedName>
</protein>
<dbReference type="EMBL" id="KZ678147">
    <property type="protein sequence ID" value="PSN60750.1"/>
    <property type="molecule type" value="Genomic_DNA"/>
</dbReference>
<gene>
    <name evidence="1" type="ORF">BS50DRAFT_197420</name>
</gene>
<keyword evidence="2" id="KW-1185">Reference proteome</keyword>
<evidence type="ECO:0000313" key="1">
    <source>
        <dbReference type="EMBL" id="PSN60750.1"/>
    </source>
</evidence>
<reference evidence="1 2" key="1">
    <citation type="journal article" date="2018" name="Front. Microbiol.">
        <title>Genome-Wide Analysis of Corynespora cassiicola Leaf Fall Disease Putative Effectors.</title>
        <authorList>
            <person name="Lopez D."/>
            <person name="Ribeiro S."/>
            <person name="Label P."/>
            <person name="Fumanal B."/>
            <person name="Venisse J.S."/>
            <person name="Kohler A."/>
            <person name="de Oliveira R.R."/>
            <person name="Labutti K."/>
            <person name="Lipzen A."/>
            <person name="Lail K."/>
            <person name="Bauer D."/>
            <person name="Ohm R.A."/>
            <person name="Barry K.W."/>
            <person name="Spatafora J."/>
            <person name="Grigoriev I.V."/>
            <person name="Martin F.M."/>
            <person name="Pujade-Renaud V."/>
        </authorList>
    </citation>
    <scope>NUCLEOTIDE SEQUENCE [LARGE SCALE GENOMIC DNA]</scope>
    <source>
        <strain evidence="1 2">Philippines</strain>
    </source>
</reference>